<evidence type="ECO:0000256" key="1">
    <source>
        <dbReference type="SAM" id="MobiDB-lite"/>
    </source>
</evidence>
<dbReference type="Proteomes" id="UP000177876">
    <property type="component" value="Unassembled WGS sequence"/>
</dbReference>
<evidence type="ECO:0000313" key="2">
    <source>
        <dbReference type="EMBL" id="OFW58438.1"/>
    </source>
</evidence>
<organism evidence="2 3">
    <name type="scientific">Candidatus Solincola sediminis</name>
    <dbReference type="NCBI Taxonomy" id="1797199"/>
    <lineage>
        <taxon>Bacteria</taxon>
        <taxon>Bacillati</taxon>
        <taxon>Actinomycetota</taxon>
        <taxon>Candidatus Geothermincolia</taxon>
        <taxon>Candidatus Geothermincolales</taxon>
        <taxon>Candidatus Geothermincolaceae</taxon>
        <taxon>Candidatus Solincola</taxon>
    </lineage>
</organism>
<feature type="compositionally biased region" description="Basic and acidic residues" evidence="1">
    <location>
        <begin position="108"/>
        <end position="125"/>
    </location>
</feature>
<name>A0A1F2WNM3_9ACTN</name>
<feature type="region of interest" description="Disordered" evidence="1">
    <location>
        <begin position="1"/>
        <end position="92"/>
    </location>
</feature>
<dbReference type="AlphaFoldDB" id="A0A1F2WNM3"/>
<evidence type="ECO:0008006" key="4">
    <source>
        <dbReference type="Google" id="ProtNLM"/>
    </source>
</evidence>
<protein>
    <recommendedName>
        <fullName evidence="4">Scaffolding protein</fullName>
    </recommendedName>
</protein>
<feature type="region of interest" description="Disordered" evidence="1">
    <location>
        <begin position="104"/>
        <end position="125"/>
    </location>
</feature>
<dbReference type="STRING" id="1797197.A2Y75_01635"/>
<proteinExistence type="predicted"/>
<feature type="compositionally biased region" description="Basic and acidic residues" evidence="1">
    <location>
        <begin position="1"/>
        <end position="19"/>
    </location>
</feature>
<gene>
    <name evidence="2" type="ORF">A2Y75_01635</name>
</gene>
<reference evidence="2 3" key="1">
    <citation type="journal article" date="2016" name="Nat. Commun.">
        <title>Thousands of microbial genomes shed light on interconnected biogeochemical processes in an aquifer system.</title>
        <authorList>
            <person name="Anantharaman K."/>
            <person name="Brown C.T."/>
            <person name="Hug L.A."/>
            <person name="Sharon I."/>
            <person name="Castelle C.J."/>
            <person name="Probst A.J."/>
            <person name="Thomas B.C."/>
            <person name="Singh A."/>
            <person name="Wilkins M.J."/>
            <person name="Karaoz U."/>
            <person name="Brodie E.L."/>
            <person name="Williams K.H."/>
            <person name="Hubbard S.S."/>
            <person name="Banfield J.F."/>
        </authorList>
    </citation>
    <scope>NUCLEOTIDE SEQUENCE [LARGE SCALE GENOMIC DNA]</scope>
</reference>
<feature type="compositionally biased region" description="Basic and acidic residues" evidence="1">
    <location>
        <begin position="45"/>
        <end position="56"/>
    </location>
</feature>
<accession>A0A1F2WNM3</accession>
<sequence length="284" mass="31266">MGILDEIKNEPESTVKDDEVAQVTASPQEAPPAKTGESDAGSSDTQKDAGGAERTTEAPVESSHEGLLAAKQAEKRRRQDAESQLQKLQQEMAEMRGRLEVVQSLHIPKQEAPKDPDDDLSKLDADFFSKPGETVARVSQRIAEKMQRDRYLQRLNDDMLDMQSEGIDVVEVDRTFAELAKNNPDLVRRVNLAESPGRYAHGVVKRHKEKLAEQSAGGAKISEYEAKILDLEAKLKQAQGVSVAAQITESNAVARSSGRAPASRAAVTDLDEVETAQLKWRRNR</sequence>
<evidence type="ECO:0000313" key="3">
    <source>
        <dbReference type="Proteomes" id="UP000177876"/>
    </source>
</evidence>
<dbReference type="EMBL" id="MELK01000023">
    <property type="protein sequence ID" value="OFW58438.1"/>
    <property type="molecule type" value="Genomic_DNA"/>
</dbReference>
<comment type="caution">
    <text evidence="2">The sequence shown here is derived from an EMBL/GenBank/DDBJ whole genome shotgun (WGS) entry which is preliminary data.</text>
</comment>